<evidence type="ECO:0000313" key="2">
    <source>
        <dbReference type="EMBL" id="KAB1862489.1"/>
    </source>
</evidence>
<name>A0ABQ6V3J1_9MICO</name>
<comment type="caution">
    <text evidence="2">The sequence shown here is derived from an EMBL/GenBank/DDBJ whole genome shotgun (WGS) entry which is preliminary data.</text>
</comment>
<feature type="transmembrane region" description="Helical" evidence="1">
    <location>
        <begin position="212"/>
        <end position="231"/>
    </location>
</feature>
<feature type="transmembrane region" description="Helical" evidence="1">
    <location>
        <begin position="112"/>
        <end position="131"/>
    </location>
</feature>
<evidence type="ECO:0008006" key="4">
    <source>
        <dbReference type="Google" id="ProtNLM"/>
    </source>
</evidence>
<feature type="transmembrane region" description="Helical" evidence="1">
    <location>
        <begin position="58"/>
        <end position="75"/>
    </location>
</feature>
<feature type="transmembrane region" description="Helical" evidence="1">
    <location>
        <begin position="184"/>
        <end position="200"/>
    </location>
</feature>
<keyword evidence="1" id="KW-0472">Membrane</keyword>
<evidence type="ECO:0000256" key="1">
    <source>
        <dbReference type="SAM" id="Phobius"/>
    </source>
</evidence>
<dbReference type="EMBL" id="WAAO01000003">
    <property type="protein sequence ID" value="KAB1862489.1"/>
    <property type="molecule type" value="Genomic_DNA"/>
</dbReference>
<feature type="transmembrane region" description="Helical" evidence="1">
    <location>
        <begin position="31"/>
        <end position="49"/>
    </location>
</feature>
<keyword evidence="3" id="KW-1185">Reference proteome</keyword>
<organism evidence="2 3">
    <name type="scientific">Microbacterium algeriense</name>
    <dbReference type="NCBI Taxonomy" id="2615184"/>
    <lineage>
        <taxon>Bacteria</taxon>
        <taxon>Bacillati</taxon>
        <taxon>Actinomycetota</taxon>
        <taxon>Actinomycetes</taxon>
        <taxon>Micrococcales</taxon>
        <taxon>Microbacteriaceae</taxon>
        <taxon>Microbacterium</taxon>
    </lineage>
</organism>
<accession>A0ABQ6V3J1</accession>
<dbReference type="RefSeq" id="WP_151459982.1">
    <property type="nucleotide sequence ID" value="NZ_WAAO01000003.1"/>
</dbReference>
<feature type="transmembrane region" description="Helical" evidence="1">
    <location>
        <begin position="87"/>
        <end position="105"/>
    </location>
</feature>
<reference evidence="3" key="1">
    <citation type="submission" date="2019-09" db="EMBL/GenBank/DDBJ databases">
        <title>Whole genome sequencing of Microbacterium maritypicum.</title>
        <authorList>
            <person name="Lenchi N."/>
        </authorList>
    </citation>
    <scope>NUCLEOTIDE SEQUENCE [LARGE SCALE GENOMIC DNA]</scope>
    <source>
        <strain evidence="3">G1</strain>
    </source>
</reference>
<protein>
    <recommendedName>
        <fullName evidence="4">O-antigen ligase family protein</fullName>
    </recommendedName>
</protein>
<feature type="transmembrane region" description="Helical" evidence="1">
    <location>
        <begin position="358"/>
        <end position="375"/>
    </location>
</feature>
<gene>
    <name evidence="2" type="ORF">F6A08_15855</name>
</gene>
<sequence length="420" mass="43933">MTGADKYTTTSIIAAVAAAASAVRYTFGPGISISVVIAVVLLPVWWPVLRQYRFARPLIVLAALAAVSGALLTAFETMRPTSTSLLIEQSLTLLSLAGGIGVLLWARTELGFGGTAVAFGVGALANVALTGGNPANLWKYSLAVPVIIIVLGFTSTTRRRSLDLLALAALAAVCLFSDSRSMTSFLLLAGVIVLWQMFLPPGTRRPRPAQTLVLLGALSLAAFSLLQALILEGVLGDAAQQRTQAQIDTSGSLIAGGRPELGAATALISARPQGFGSGVLPTSVDVWIAKTGMSELNYDPDNGYVEGYMFGGQFEVHSVLGDLWLRFGPLGAAFAVALLVGAIYAVARAVSLKAASGLVVWLTLLGAWDTFFSPLLTSSRTLALLFALTAIPVAELVRRRPDRPRRSDRLASQGGPVGAE</sequence>
<dbReference type="GeneID" id="77477943"/>
<evidence type="ECO:0000313" key="3">
    <source>
        <dbReference type="Proteomes" id="UP000478836"/>
    </source>
</evidence>
<dbReference type="Proteomes" id="UP000478836">
    <property type="component" value="Unassembled WGS sequence"/>
</dbReference>
<feature type="transmembrane region" description="Helical" evidence="1">
    <location>
        <begin position="323"/>
        <end position="346"/>
    </location>
</feature>
<keyword evidence="1" id="KW-1133">Transmembrane helix</keyword>
<proteinExistence type="predicted"/>
<feature type="transmembrane region" description="Helical" evidence="1">
    <location>
        <begin position="381"/>
        <end position="397"/>
    </location>
</feature>
<keyword evidence="1" id="KW-0812">Transmembrane</keyword>